<keyword evidence="1" id="KW-0472">Membrane</keyword>
<name>A0A0R1MKN4_9LACO</name>
<protein>
    <submittedName>
        <fullName evidence="2">Uncharacterized protein</fullName>
    </submittedName>
</protein>
<dbReference type="STRING" id="1423792.FD09_GL001703"/>
<feature type="transmembrane region" description="Helical" evidence="1">
    <location>
        <begin position="139"/>
        <end position="162"/>
    </location>
</feature>
<proteinExistence type="predicted"/>
<feature type="transmembrane region" description="Helical" evidence="1">
    <location>
        <begin position="174"/>
        <end position="199"/>
    </location>
</feature>
<dbReference type="EMBL" id="AZEC01000028">
    <property type="protein sequence ID" value="KRL08057.1"/>
    <property type="molecule type" value="Genomic_DNA"/>
</dbReference>
<comment type="caution">
    <text evidence="2">The sequence shown here is derived from an EMBL/GenBank/DDBJ whole genome shotgun (WGS) entry which is preliminary data.</text>
</comment>
<keyword evidence="3" id="KW-1185">Reference proteome</keyword>
<evidence type="ECO:0000256" key="1">
    <source>
        <dbReference type="SAM" id="Phobius"/>
    </source>
</evidence>
<sequence length="220" mass="24955">MNVILAVELAHSSFYYYSIAILSYLGVLLLFGYYCGTCILTPDKNKKIFILLFFTIITFVAAILLVGEMVALGYVAGLSREVNDTDLAIYLTGGGVLGTLLTGLTGWGVPVLVNYYYFKQETMVKVSIQARLHFYATNRSWLIIRAGCIFIIVSFIFLATFIDQLFVKYTDWSMLWKVISALIELTVVIIGSIASWRLLRSNDWVFWWKPRFTKNEGGQT</sequence>
<organism evidence="2 3">
    <name type="scientific">Schleiferilactobacillus perolens DSM 12744</name>
    <dbReference type="NCBI Taxonomy" id="1423792"/>
    <lineage>
        <taxon>Bacteria</taxon>
        <taxon>Bacillati</taxon>
        <taxon>Bacillota</taxon>
        <taxon>Bacilli</taxon>
        <taxon>Lactobacillales</taxon>
        <taxon>Lactobacillaceae</taxon>
        <taxon>Schleiferilactobacillus</taxon>
    </lineage>
</organism>
<feature type="transmembrane region" description="Helical" evidence="1">
    <location>
        <begin position="14"/>
        <end position="36"/>
    </location>
</feature>
<gene>
    <name evidence="2" type="ORF">FD09_GL001703</name>
</gene>
<accession>A0A0R1MKN4</accession>
<dbReference type="Proteomes" id="UP000051330">
    <property type="component" value="Unassembled WGS sequence"/>
</dbReference>
<evidence type="ECO:0000313" key="3">
    <source>
        <dbReference type="Proteomes" id="UP000051330"/>
    </source>
</evidence>
<dbReference type="RefSeq" id="WP_057822515.1">
    <property type="nucleotide sequence ID" value="NZ_AZEC01000028.1"/>
</dbReference>
<evidence type="ECO:0000313" key="2">
    <source>
        <dbReference type="EMBL" id="KRL08057.1"/>
    </source>
</evidence>
<feature type="transmembrane region" description="Helical" evidence="1">
    <location>
        <begin position="48"/>
        <end position="75"/>
    </location>
</feature>
<dbReference type="AlphaFoldDB" id="A0A0R1MKN4"/>
<dbReference type="PATRIC" id="fig|1423792.3.peg.1727"/>
<reference evidence="2 3" key="1">
    <citation type="journal article" date="2015" name="Genome Announc.">
        <title>Expanding the biotechnology potential of lactobacilli through comparative genomics of 213 strains and associated genera.</title>
        <authorList>
            <person name="Sun Z."/>
            <person name="Harris H.M."/>
            <person name="McCann A."/>
            <person name="Guo C."/>
            <person name="Argimon S."/>
            <person name="Zhang W."/>
            <person name="Yang X."/>
            <person name="Jeffery I.B."/>
            <person name="Cooney J.C."/>
            <person name="Kagawa T.F."/>
            <person name="Liu W."/>
            <person name="Song Y."/>
            <person name="Salvetti E."/>
            <person name="Wrobel A."/>
            <person name="Rasinkangas P."/>
            <person name="Parkhill J."/>
            <person name="Rea M.C."/>
            <person name="O'Sullivan O."/>
            <person name="Ritari J."/>
            <person name="Douillard F.P."/>
            <person name="Paul Ross R."/>
            <person name="Yang R."/>
            <person name="Briner A.E."/>
            <person name="Felis G.E."/>
            <person name="de Vos W.M."/>
            <person name="Barrangou R."/>
            <person name="Klaenhammer T.R."/>
            <person name="Caufield P.W."/>
            <person name="Cui Y."/>
            <person name="Zhang H."/>
            <person name="O'Toole P.W."/>
        </authorList>
    </citation>
    <scope>NUCLEOTIDE SEQUENCE [LARGE SCALE GENOMIC DNA]</scope>
    <source>
        <strain evidence="2 3">DSM 12744</strain>
    </source>
</reference>
<keyword evidence="1" id="KW-1133">Transmembrane helix</keyword>
<feature type="transmembrane region" description="Helical" evidence="1">
    <location>
        <begin position="87"/>
        <end position="118"/>
    </location>
</feature>
<keyword evidence="1" id="KW-0812">Transmembrane</keyword>